<dbReference type="Proteomes" id="UP000019402">
    <property type="component" value="Unassembled WGS sequence"/>
</dbReference>
<evidence type="ECO:0000313" key="2">
    <source>
        <dbReference type="Proteomes" id="UP000019402"/>
    </source>
</evidence>
<name>W7YM42_9BACT</name>
<dbReference type="EMBL" id="BAMD01000113">
    <property type="protein sequence ID" value="GAF05731.1"/>
    <property type="molecule type" value="Genomic_DNA"/>
</dbReference>
<accession>W7YM42</accession>
<reference evidence="1 2" key="1">
    <citation type="journal article" date="2014" name="Genome Announc.">
        <title>Draft Genome Sequence of Cytophaga fermentans JCM 21142T, a Facultative Anaerobe Isolated from Marine Mud.</title>
        <authorList>
            <person name="Starns D."/>
            <person name="Oshima K."/>
            <person name="Suda W."/>
            <person name="Iino T."/>
            <person name="Yuki M."/>
            <person name="Inoue J."/>
            <person name="Kitamura K."/>
            <person name="Iida T."/>
            <person name="Darby A."/>
            <person name="Hattori M."/>
            <person name="Ohkuma M."/>
        </authorList>
    </citation>
    <scope>NUCLEOTIDE SEQUENCE [LARGE SCALE GENOMIC DNA]</scope>
    <source>
        <strain evidence="1 2">JCM 21142</strain>
    </source>
</reference>
<keyword evidence="2" id="KW-1185">Reference proteome</keyword>
<dbReference type="RefSeq" id="WP_044214298.1">
    <property type="nucleotide sequence ID" value="NZ_BAMD01000113.1"/>
</dbReference>
<sequence length="87" mass="10253">MKELTEYITHEIGLEFNIDEQKGQWNKSLPMYLIASYKIDAAWLMGAEVVLVHLKFQEDQPTIGQMQKHMESIREHIACRLFLFLIT</sequence>
<evidence type="ECO:0000313" key="1">
    <source>
        <dbReference type="EMBL" id="GAF05731.1"/>
    </source>
</evidence>
<protein>
    <submittedName>
        <fullName evidence="1">Uncharacterized protein</fullName>
    </submittedName>
</protein>
<organism evidence="1 2">
    <name type="scientific">Saccharicrinis fermentans DSM 9555 = JCM 21142</name>
    <dbReference type="NCBI Taxonomy" id="869213"/>
    <lineage>
        <taxon>Bacteria</taxon>
        <taxon>Pseudomonadati</taxon>
        <taxon>Bacteroidota</taxon>
        <taxon>Bacteroidia</taxon>
        <taxon>Marinilabiliales</taxon>
        <taxon>Marinilabiliaceae</taxon>
        <taxon>Saccharicrinis</taxon>
    </lineage>
</organism>
<comment type="caution">
    <text evidence="1">The sequence shown here is derived from an EMBL/GenBank/DDBJ whole genome shotgun (WGS) entry which is preliminary data.</text>
</comment>
<proteinExistence type="predicted"/>
<dbReference type="AlphaFoldDB" id="W7YM42"/>
<gene>
    <name evidence="1" type="ORF">JCM21142_104481</name>
</gene>